<dbReference type="Proteomes" id="UP000076154">
    <property type="component" value="Unassembled WGS sequence"/>
</dbReference>
<dbReference type="InterPro" id="IPR045861">
    <property type="entry name" value="CorA_cytoplasmic_dom"/>
</dbReference>
<comment type="subcellular location">
    <subcellularLocation>
        <location evidence="1">Cell membrane</location>
        <topology evidence="1">Multi-pass membrane protein</topology>
    </subcellularLocation>
</comment>
<evidence type="ECO:0000256" key="7">
    <source>
        <dbReference type="ARBA" id="ARBA00023136"/>
    </source>
</evidence>
<evidence type="ECO:0000256" key="4">
    <source>
        <dbReference type="ARBA" id="ARBA00022475"/>
    </source>
</evidence>
<keyword evidence="6 9" id="KW-1133">Transmembrane helix</keyword>
<dbReference type="InParanoid" id="A0A369K339"/>
<evidence type="ECO:0000256" key="6">
    <source>
        <dbReference type="ARBA" id="ARBA00022989"/>
    </source>
</evidence>
<dbReference type="EMBL" id="LUEZ02000013">
    <property type="protein sequence ID" value="RDB27992.1"/>
    <property type="molecule type" value="Genomic_DNA"/>
</dbReference>
<dbReference type="Gene3D" id="1.20.58.340">
    <property type="entry name" value="Magnesium transport protein CorA, transmembrane region"/>
    <property type="match status" value="2"/>
</dbReference>
<evidence type="ECO:0000313" key="10">
    <source>
        <dbReference type="EMBL" id="RDB27992.1"/>
    </source>
</evidence>
<reference evidence="10" key="1">
    <citation type="submission" date="2018-04" db="EMBL/GenBank/DDBJ databases">
        <title>Whole genome sequencing of Hypsizygus marmoreus.</title>
        <authorList>
            <person name="Choi I.-G."/>
            <person name="Min B."/>
            <person name="Kim J.-G."/>
            <person name="Kim S."/>
            <person name="Oh Y.-L."/>
            <person name="Kong W.-S."/>
            <person name="Park H."/>
            <person name="Jeong J."/>
            <person name="Song E.-S."/>
        </authorList>
    </citation>
    <scope>NUCLEOTIDE SEQUENCE [LARGE SCALE GENOMIC DNA]</scope>
    <source>
        <strain evidence="10">51987-8</strain>
    </source>
</reference>
<dbReference type="SUPFAM" id="SSF143865">
    <property type="entry name" value="CorA soluble domain-like"/>
    <property type="match status" value="1"/>
</dbReference>
<evidence type="ECO:0000313" key="11">
    <source>
        <dbReference type="Proteomes" id="UP000076154"/>
    </source>
</evidence>
<keyword evidence="5 9" id="KW-0812">Transmembrane</keyword>
<name>A0A369K339_HYPMA</name>
<dbReference type="GO" id="GO:0015087">
    <property type="term" value="F:cobalt ion transmembrane transporter activity"/>
    <property type="evidence" value="ECO:0007669"/>
    <property type="project" value="TreeGrafter"/>
</dbReference>
<dbReference type="GO" id="GO:0005886">
    <property type="term" value="C:plasma membrane"/>
    <property type="evidence" value="ECO:0007669"/>
    <property type="project" value="UniProtKB-SubCell"/>
</dbReference>
<dbReference type="InterPro" id="IPR045863">
    <property type="entry name" value="CorA_TM1_TM2"/>
</dbReference>
<feature type="region of interest" description="Disordered" evidence="8">
    <location>
        <begin position="7"/>
        <end position="47"/>
    </location>
</feature>
<dbReference type="GO" id="GO:0015095">
    <property type="term" value="F:magnesium ion transmembrane transporter activity"/>
    <property type="evidence" value="ECO:0007669"/>
    <property type="project" value="TreeGrafter"/>
</dbReference>
<evidence type="ECO:0000256" key="5">
    <source>
        <dbReference type="ARBA" id="ARBA00022692"/>
    </source>
</evidence>
<feature type="compositionally biased region" description="Low complexity" evidence="8">
    <location>
        <begin position="8"/>
        <end position="20"/>
    </location>
</feature>
<dbReference type="AlphaFoldDB" id="A0A369K339"/>
<sequence length="552" mass="63075">MPRVLVAGSTYGGHHYSHGSVPPVGNGNESGNGNRLPRMPRTTFAGAEPGISPTSVSYGHIQEKCVIEVADYSMDNFTLRRFSNVEFVQLMAEPMPVHDLPRTSSLDSKRSCVRWINIGGLDWDVISAVGLKYNLHALALEDILHEQGHNQSKADYYSEHLFVRILCHSLEQHDNEDNDPNAVRPSVPSFKSEFPGHLESDLERAQFSAKDIDERSKTPITMNEHSSEFKSHFTALSGFLAPARQRRMIKIKSLTKGDRVNIRHQPLFIFLLRNGTVITMFPSPSLEFTAPIAERLQHPESVLRTSEDASLLVESFLDLVVDRVLEIMDEYQDKIHRLEHNVLLQPSMSTMRSLHILSGDLIMHKRTLEPIKTMIFGLRRYDLYRCAALADNAEAERERLGISEDNNGHEKKKKKKRKVEGYLSYKTVMYLADVYDHIEFVLTSLDMFAGISENLINYAFNTASYEMNQVMRRLTLATIIFLPLTLLTGYFGMNFVHFAAINNSDLLFWKISIPVMLALIPIFMLTDIQHIIQSLRKRWEARRSVKAYRRKP</sequence>
<keyword evidence="7 9" id="KW-0472">Membrane</keyword>
<gene>
    <name evidence="10" type="primary">corA_1</name>
    <name evidence="10" type="ORF">Hypma_002090</name>
</gene>
<comment type="similarity">
    <text evidence="2">Belongs to the CorA metal ion transporter (MIT) (TC 1.A.35) family.</text>
</comment>
<evidence type="ECO:0000256" key="2">
    <source>
        <dbReference type="ARBA" id="ARBA00009765"/>
    </source>
</evidence>
<accession>A0A369K339</accession>
<dbReference type="GO" id="GO:0050897">
    <property type="term" value="F:cobalt ion binding"/>
    <property type="evidence" value="ECO:0007669"/>
    <property type="project" value="TreeGrafter"/>
</dbReference>
<dbReference type="STRING" id="39966.A0A369K339"/>
<keyword evidence="4" id="KW-1003">Cell membrane</keyword>
<evidence type="ECO:0000256" key="9">
    <source>
        <dbReference type="SAM" id="Phobius"/>
    </source>
</evidence>
<keyword evidence="11" id="KW-1185">Reference proteome</keyword>
<dbReference type="SUPFAM" id="SSF144083">
    <property type="entry name" value="Magnesium transport protein CorA, transmembrane region"/>
    <property type="match status" value="1"/>
</dbReference>
<dbReference type="PANTHER" id="PTHR46494">
    <property type="entry name" value="CORA FAMILY METAL ION TRANSPORTER (EUROFUNG)"/>
    <property type="match status" value="1"/>
</dbReference>
<organism evidence="10 11">
    <name type="scientific">Hypsizygus marmoreus</name>
    <name type="common">White beech mushroom</name>
    <name type="synonym">Agaricus marmoreus</name>
    <dbReference type="NCBI Taxonomy" id="39966"/>
    <lineage>
        <taxon>Eukaryota</taxon>
        <taxon>Fungi</taxon>
        <taxon>Dikarya</taxon>
        <taxon>Basidiomycota</taxon>
        <taxon>Agaricomycotina</taxon>
        <taxon>Agaricomycetes</taxon>
        <taxon>Agaricomycetidae</taxon>
        <taxon>Agaricales</taxon>
        <taxon>Tricholomatineae</taxon>
        <taxon>Lyophyllaceae</taxon>
        <taxon>Hypsizygus</taxon>
    </lineage>
</organism>
<dbReference type="OrthoDB" id="165352at2759"/>
<dbReference type="Pfam" id="PF01544">
    <property type="entry name" value="CorA"/>
    <property type="match status" value="2"/>
</dbReference>
<keyword evidence="3" id="KW-0813">Transport</keyword>
<dbReference type="Gene3D" id="3.30.460.20">
    <property type="entry name" value="CorA soluble domain-like"/>
    <property type="match status" value="1"/>
</dbReference>
<dbReference type="InterPro" id="IPR002523">
    <property type="entry name" value="MgTranspt_CorA/ZnTranspt_ZntB"/>
</dbReference>
<protein>
    <submittedName>
        <fullName evidence="10">Cobalt/magnesium transport protein CorA</fullName>
    </submittedName>
</protein>
<evidence type="ECO:0000256" key="3">
    <source>
        <dbReference type="ARBA" id="ARBA00022448"/>
    </source>
</evidence>
<evidence type="ECO:0000256" key="1">
    <source>
        <dbReference type="ARBA" id="ARBA00004651"/>
    </source>
</evidence>
<evidence type="ECO:0000256" key="8">
    <source>
        <dbReference type="SAM" id="MobiDB-lite"/>
    </source>
</evidence>
<proteinExistence type="inferred from homology"/>
<dbReference type="PANTHER" id="PTHR46494:SF1">
    <property type="entry name" value="CORA FAMILY METAL ION TRANSPORTER (EUROFUNG)"/>
    <property type="match status" value="1"/>
</dbReference>
<comment type="caution">
    <text evidence="10">The sequence shown here is derived from an EMBL/GenBank/DDBJ whole genome shotgun (WGS) entry which is preliminary data.</text>
</comment>
<feature type="transmembrane region" description="Helical" evidence="9">
    <location>
        <begin position="474"/>
        <end position="501"/>
    </location>
</feature>
<dbReference type="GO" id="GO:0000287">
    <property type="term" value="F:magnesium ion binding"/>
    <property type="evidence" value="ECO:0007669"/>
    <property type="project" value="TreeGrafter"/>
</dbReference>
<feature type="transmembrane region" description="Helical" evidence="9">
    <location>
        <begin position="507"/>
        <end position="528"/>
    </location>
</feature>